<dbReference type="AlphaFoldDB" id="A0AAN7JLB7"/>
<evidence type="ECO:0000313" key="2">
    <source>
        <dbReference type="EMBL" id="KAK4748090.1"/>
    </source>
</evidence>
<dbReference type="Proteomes" id="UP001345219">
    <property type="component" value="Chromosome 12"/>
</dbReference>
<evidence type="ECO:0000256" key="1">
    <source>
        <dbReference type="SAM" id="MobiDB-lite"/>
    </source>
</evidence>
<sequence>MKPIRFNRVAAAFDEVSRTARLYQSSGSEHSVGVVEEEEDGESPIDLSDLVASFMEREGAEVAYVEDDDGAELEVGEVTRGGEELGDETRDQLRGLLDQPKSYEGERIRSEVEAAMGRLKDKSPVRDLKRWVVVALREKGFDAGLCKSKWEKTPRFPAGDYQYIDVKLPDGTRFIVEPLIRVCFEIARPTGGYSSLLGLLPRVFVGRPEELKQVARVMCAAVRRSMKGNGLSVPPWRKSSYMQAMWFGPYKRTTNRVSSLKGSGVAGSEMRRTVGFVVTPPPEKISYKCREDSGCKNLPRVGHLAVWVMDKEN</sequence>
<comment type="caution">
    <text evidence="2">The sequence shown here is derived from an EMBL/GenBank/DDBJ whole genome shotgun (WGS) entry which is preliminary data.</text>
</comment>
<dbReference type="PANTHER" id="PTHR31579">
    <property type="entry name" value="OS03G0796600 PROTEIN"/>
    <property type="match status" value="1"/>
</dbReference>
<keyword evidence="3" id="KW-1185">Reference proteome</keyword>
<dbReference type="PANTHER" id="PTHR31579:SF42">
    <property type="entry name" value="DUF506 FAMILY PROTEIN (DUF506)"/>
    <property type="match status" value="1"/>
</dbReference>
<dbReference type="EMBL" id="JAXIOK010000019">
    <property type="protein sequence ID" value="KAK4748090.1"/>
    <property type="molecule type" value="Genomic_DNA"/>
</dbReference>
<dbReference type="InterPro" id="IPR006502">
    <property type="entry name" value="PDDEXK-like"/>
</dbReference>
<evidence type="ECO:0008006" key="4">
    <source>
        <dbReference type="Google" id="ProtNLM"/>
    </source>
</evidence>
<feature type="region of interest" description="Disordered" evidence="1">
    <location>
        <begin position="24"/>
        <end position="44"/>
    </location>
</feature>
<dbReference type="Pfam" id="PF04720">
    <property type="entry name" value="PDDEXK_6"/>
    <property type="match status" value="1"/>
</dbReference>
<accession>A0AAN7JLB7</accession>
<protein>
    <recommendedName>
        <fullName evidence="4">DUF506 family protein</fullName>
    </recommendedName>
</protein>
<proteinExistence type="predicted"/>
<organism evidence="2 3">
    <name type="scientific">Trapa incisa</name>
    <dbReference type="NCBI Taxonomy" id="236973"/>
    <lineage>
        <taxon>Eukaryota</taxon>
        <taxon>Viridiplantae</taxon>
        <taxon>Streptophyta</taxon>
        <taxon>Embryophyta</taxon>
        <taxon>Tracheophyta</taxon>
        <taxon>Spermatophyta</taxon>
        <taxon>Magnoliopsida</taxon>
        <taxon>eudicotyledons</taxon>
        <taxon>Gunneridae</taxon>
        <taxon>Pentapetalae</taxon>
        <taxon>rosids</taxon>
        <taxon>malvids</taxon>
        <taxon>Myrtales</taxon>
        <taxon>Lythraceae</taxon>
        <taxon>Trapa</taxon>
    </lineage>
</organism>
<dbReference type="NCBIfam" id="TIGR01615">
    <property type="entry name" value="A_thal_3542"/>
    <property type="match status" value="1"/>
</dbReference>
<name>A0AAN7JLB7_9MYRT</name>
<feature type="compositionally biased region" description="Low complexity" evidence="1">
    <location>
        <begin position="25"/>
        <end position="34"/>
    </location>
</feature>
<reference evidence="2 3" key="1">
    <citation type="journal article" date="2023" name="Hortic Res">
        <title>Pangenome of water caltrop reveals structural variations and asymmetric subgenome divergence after allopolyploidization.</title>
        <authorList>
            <person name="Zhang X."/>
            <person name="Chen Y."/>
            <person name="Wang L."/>
            <person name="Yuan Y."/>
            <person name="Fang M."/>
            <person name="Shi L."/>
            <person name="Lu R."/>
            <person name="Comes H.P."/>
            <person name="Ma Y."/>
            <person name="Chen Y."/>
            <person name="Huang G."/>
            <person name="Zhou Y."/>
            <person name="Zheng Z."/>
            <person name="Qiu Y."/>
        </authorList>
    </citation>
    <scope>NUCLEOTIDE SEQUENCE [LARGE SCALE GENOMIC DNA]</scope>
    <source>
        <tissue evidence="2">Roots</tissue>
    </source>
</reference>
<evidence type="ECO:0000313" key="3">
    <source>
        <dbReference type="Proteomes" id="UP001345219"/>
    </source>
</evidence>
<gene>
    <name evidence="2" type="ORF">SAY87_014676</name>
</gene>